<dbReference type="EMBL" id="CABPRJ010000499">
    <property type="protein sequence ID" value="VVC29817.1"/>
    <property type="molecule type" value="Genomic_DNA"/>
</dbReference>
<evidence type="ECO:0000313" key="3">
    <source>
        <dbReference type="Proteomes" id="UP000325440"/>
    </source>
</evidence>
<proteinExistence type="predicted"/>
<name>A0A5E4MEJ4_9HEMI</name>
<dbReference type="AlphaFoldDB" id="A0A5E4MEJ4"/>
<accession>A0A5E4MEJ4</accession>
<feature type="region of interest" description="Disordered" evidence="1">
    <location>
        <begin position="55"/>
        <end position="80"/>
    </location>
</feature>
<evidence type="ECO:0000313" key="2">
    <source>
        <dbReference type="EMBL" id="VVC29817.1"/>
    </source>
</evidence>
<feature type="compositionally biased region" description="Basic residues" evidence="1">
    <location>
        <begin position="63"/>
        <end position="80"/>
    </location>
</feature>
<gene>
    <name evidence="2" type="ORF">CINCED_3A008307</name>
</gene>
<dbReference type="Proteomes" id="UP000325440">
    <property type="component" value="Unassembled WGS sequence"/>
</dbReference>
<reference evidence="2 3" key="1">
    <citation type="submission" date="2019-08" db="EMBL/GenBank/DDBJ databases">
        <authorList>
            <person name="Alioto T."/>
            <person name="Alioto T."/>
            <person name="Gomez Garrido J."/>
        </authorList>
    </citation>
    <scope>NUCLEOTIDE SEQUENCE [LARGE SCALE GENOMIC DNA]</scope>
</reference>
<evidence type="ECO:0000256" key="1">
    <source>
        <dbReference type="SAM" id="MobiDB-lite"/>
    </source>
</evidence>
<organism evidence="2 3">
    <name type="scientific">Cinara cedri</name>
    <dbReference type="NCBI Taxonomy" id="506608"/>
    <lineage>
        <taxon>Eukaryota</taxon>
        <taxon>Metazoa</taxon>
        <taxon>Ecdysozoa</taxon>
        <taxon>Arthropoda</taxon>
        <taxon>Hexapoda</taxon>
        <taxon>Insecta</taxon>
        <taxon>Pterygota</taxon>
        <taxon>Neoptera</taxon>
        <taxon>Paraneoptera</taxon>
        <taxon>Hemiptera</taxon>
        <taxon>Sternorrhyncha</taxon>
        <taxon>Aphidomorpha</taxon>
        <taxon>Aphidoidea</taxon>
        <taxon>Aphididae</taxon>
        <taxon>Lachninae</taxon>
        <taxon>Cinara</taxon>
    </lineage>
</organism>
<keyword evidence="3" id="KW-1185">Reference proteome</keyword>
<sequence>MGDRTFYRLTESRGQNCARSCMEGRRKTIKRVTESRINGKGLQVLLKDKTFWKAPNKMDGRRDKRPRNGPRKHTIKRCEL</sequence>
<protein>
    <submittedName>
        <fullName evidence="2">Uncharacterized protein</fullName>
    </submittedName>
</protein>